<keyword evidence="1" id="KW-0472">Membrane</keyword>
<evidence type="ECO:0000313" key="2">
    <source>
        <dbReference type="EMBL" id="MBM2619849.1"/>
    </source>
</evidence>
<feature type="transmembrane region" description="Helical" evidence="1">
    <location>
        <begin position="218"/>
        <end position="241"/>
    </location>
</feature>
<evidence type="ECO:0008006" key="4">
    <source>
        <dbReference type="Google" id="ProtNLM"/>
    </source>
</evidence>
<feature type="transmembrane region" description="Helical" evidence="1">
    <location>
        <begin position="185"/>
        <end position="206"/>
    </location>
</feature>
<proteinExistence type="predicted"/>
<gene>
    <name evidence="2" type="ORF">JIG36_30495</name>
</gene>
<keyword evidence="1" id="KW-1133">Transmembrane helix</keyword>
<keyword evidence="3" id="KW-1185">Reference proteome</keyword>
<sequence>MRRIGGLRHTSPGRLQLLIAVLVALGLLSGLVAGVAGASARAGTDDLGDRAQPLLIEAEAIYSALADADTTAAQAFLAGGLEPAALTRRYDADLERATTALTSAARRTEENGRAADAVRALSAGVATYAELVATARANNRQGKPVGASYLSEASRLNRETLQPQARALFDSAQAEVDDGYGRAGAAGWMALLLFSLLGLLIALALTQRYLSRRTHRTFNVPLLLATALTLVFTIGAISIMVSQQTRLDRAANQGSGPLASIAESRILALTARGDEALTLAARAGSGPYEEDFDKVVARLTQERGPMVNSYDQLDWQLGQQMNRASQQFKAYVAAHKQVRTLDNSGQYDRAVDLAIGTATTNQFESARQFLDQALENRKAFFTDEIDAAGNGLGLLTVLGPLLALAVCVLAFAGLRARLEEYR</sequence>
<protein>
    <recommendedName>
        <fullName evidence="4">Secreted protein</fullName>
    </recommendedName>
</protein>
<evidence type="ECO:0000313" key="3">
    <source>
        <dbReference type="Proteomes" id="UP000632138"/>
    </source>
</evidence>
<comment type="caution">
    <text evidence="2">The sequence shown here is derived from an EMBL/GenBank/DDBJ whole genome shotgun (WGS) entry which is preliminary data.</text>
</comment>
<reference evidence="2 3" key="1">
    <citation type="submission" date="2021-01" db="EMBL/GenBank/DDBJ databases">
        <title>Actinoplanes sp. nov. LDG1-06 isolated from lichen.</title>
        <authorList>
            <person name="Saeng-In P."/>
            <person name="Phongsopitanun W."/>
            <person name="Kanchanasin P."/>
            <person name="Yuki M."/>
            <person name="Kudo T."/>
            <person name="Ohkuma M."/>
            <person name="Tanasupawat S."/>
        </authorList>
    </citation>
    <scope>NUCLEOTIDE SEQUENCE [LARGE SCALE GENOMIC DNA]</scope>
    <source>
        <strain evidence="2 3">LDG1-06</strain>
    </source>
</reference>
<feature type="transmembrane region" description="Helical" evidence="1">
    <location>
        <begin position="392"/>
        <end position="414"/>
    </location>
</feature>
<name>A0ABS2AKU7_9ACTN</name>
<dbReference type="Proteomes" id="UP000632138">
    <property type="component" value="Unassembled WGS sequence"/>
</dbReference>
<keyword evidence="1" id="KW-0812">Transmembrane</keyword>
<evidence type="ECO:0000256" key="1">
    <source>
        <dbReference type="SAM" id="Phobius"/>
    </source>
</evidence>
<organism evidence="2 3">
    <name type="scientific">Paractinoplanes ovalisporus</name>
    <dbReference type="NCBI Taxonomy" id="2810368"/>
    <lineage>
        <taxon>Bacteria</taxon>
        <taxon>Bacillati</taxon>
        <taxon>Actinomycetota</taxon>
        <taxon>Actinomycetes</taxon>
        <taxon>Micromonosporales</taxon>
        <taxon>Micromonosporaceae</taxon>
        <taxon>Paractinoplanes</taxon>
    </lineage>
</organism>
<dbReference type="EMBL" id="JAENHP010000012">
    <property type="protein sequence ID" value="MBM2619849.1"/>
    <property type="molecule type" value="Genomic_DNA"/>
</dbReference>
<accession>A0ABS2AKU7</accession>